<dbReference type="InterPro" id="IPR007627">
    <property type="entry name" value="RNA_pol_sigma70_r2"/>
</dbReference>
<dbReference type="InterPro" id="IPR036388">
    <property type="entry name" value="WH-like_DNA-bd_sf"/>
</dbReference>
<dbReference type="NCBIfam" id="TIGR02937">
    <property type="entry name" value="sigma70-ECF"/>
    <property type="match status" value="1"/>
</dbReference>
<comment type="similarity">
    <text evidence="1">Belongs to the sigma-70 factor family. ECF subfamily.</text>
</comment>
<evidence type="ECO:0000313" key="8">
    <source>
        <dbReference type="EMBL" id="NKZ12877.1"/>
    </source>
</evidence>
<dbReference type="InterPro" id="IPR013324">
    <property type="entry name" value="RNA_pol_sigma_r3/r4-like"/>
</dbReference>
<dbReference type="GO" id="GO:0006352">
    <property type="term" value="P:DNA-templated transcription initiation"/>
    <property type="evidence" value="ECO:0007669"/>
    <property type="project" value="InterPro"/>
</dbReference>
<dbReference type="Gene3D" id="1.10.1740.10">
    <property type="match status" value="1"/>
</dbReference>
<dbReference type="Pfam" id="PF04542">
    <property type="entry name" value="Sigma70_r2"/>
    <property type="match status" value="1"/>
</dbReference>
<proteinExistence type="inferred from homology"/>
<dbReference type="CDD" id="cd06171">
    <property type="entry name" value="Sigma70_r4"/>
    <property type="match status" value="1"/>
</dbReference>
<evidence type="ECO:0000259" key="6">
    <source>
        <dbReference type="Pfam" id="PF04542"/>
    </source>
</evidence>
<dbReference type="GO" id="GO:0003677">
    <property type="term" value="F:DNA binding"/>
    <property type="evidence" value="ECO:0007669"/>
    <property type="project" value="UniProtKB-KW"/>
</dbReference>
<reference evidence="8 9" key="1">
    <citation type="submission" date="2020-04" db="EMBL/GenBank/DDBJ databases">
        <title>MicrobeNet Type strains.</title>
        <authorList>
            <person name="Nicholson A.C."/>
        </authorList>
    </citation>
    <scope>NUCLEOTIDE SEQUENCE [LARGE SCALE GENOMIC DNA]</scope>
    <source>
        <strain evidence="8 9">ATCC 700731</strain>
    </source>
</reference>
<protein>
    <submittedName>
        <fullName evidence="8">Sigma-70 family RNA polymerase sigma factor</fullName>
    </submittedName>
</protein>
<dbReference type="SUPFAM" id="SSF88659">
    <property type="entry name" value="Sigma3 and sigma4 domains of RNA polymerase sigma factors"/>
    <property type="match status" value="1"/>
</dbReference>
<comment type="caution">
    <text evidence="8">The sequence shown here is derived from an EMBL/GenBank/DDBJ whole genome shotgun (WGS) entry which is preliminary data.</text>
</comment>
<dbReference type="InterPro" id="IPR039425">
    <property type="entry name" value="RNA_pol_sigma-70-like"/>
</dbReference>
<gene>
    <name evidence="8" type="ORF">HGA11_18050</name>
</gene>
<dbReference type="Gene3D" id="1.10.10.10">
    <property type="entry name" value="Winged helix-like DNA-binding domain superfamily/Winged helix DNA-binding domain"/>
    <property type="match status" value="1"/>
</dbReference>
<feature type="domain" description="RNA polymerase sigma-70 region 2" evidence="6">
    <location>
        <begin position="27"/>
        <end position="96"/>
    </location>
</feature>
<evidence type="ECO:0000256" key="3">
    <source>
        <dbReference type="ARBA" id="ARBA00023082"/>
    </source>
</evidence>
<keyword evidence="5" id="KW-0804">Transcription</keyword>
<dbReference type="PANTHER" id="PTHR43133">
    <property type="entry name" value="RNA POLYMERASE ECF-TYPE SIGMA FACTO"/>
    <property type="match status" value="1"/>
</dbReference>
<dbReference type="RefSeq" id="WP_044514228.1">
    <property type="nucleotide sequence ID" value="NZ_HG322951.1"/>
</dbReference>
<dbReference type="GO" id="GO:0016987">
    <property type="term" value="F:sigma factor activity"/>
    <property type="evidence" value="ECO:0007669"/>
    <property type="project" value="UniProtKB-KW"/>
</dbReference>
<evidence type="ECO:0000256" key="4">
    <source>
        <dbReference type="ARBA" id="ARBA00023125"/>
    </source>
</evidence>
<dbReference type="InterPro" id="IPR007630">
    <property type="entry name" value="RNA_pol_sigma70_r4"/>
</dbReference>
<evidence type="ECO:0000259" key="7">
    <source>
        <dbReference type="Pfam" id="PF04545"/>
    </source>
</evidence>
<evidence type="ECO:0000256" key="1">
    <source>
        <dbReference type="ARBA" id="ARBA00010641"/>
    </source>
</evidence>
<name>A0A7X6RX75_9MYCO</name>
<dbReference type="Pfam" id="PF04545">
    <property type="entry name" value="Sigma70_r4"/>
    <property type="match status" value="1"/>
</dbReference>
<organism evidence="8 9">
    <name type="scientific">Mycolicibacterium septicum DSM 44393</name>
    <dbReference type="NCBI Taxonomy" id="1341646"/>
    <lineage>
        <taxon>Bacteria</taxon>
        <taxon>Bacillati</taxon>
        <taxon>Actinomycetota</taxon>
        <taxon>Actinomycetes</taxon>
        <taxon>Mycobacteriales</taxon>
        <taxon>Mycobacteriaceae</taxon>
        <taxon>Mycolicibacterium</taxon>
    </lineage>
</organism>
<sequence>MPNRPRRRRSSAAQLGRAADDRLLTTLYTVHGDAVRRFVAGHVVDVQHREDVVQETFARAWKNIDQIDAAEGNPRSFLFTVARNVIVDQWRRRSRRGEVLVDTDVALPGADAVNKSLERIVIGESLQRLSPEHREVVKALYFDDLTLAEAADRLNVAVGTVKSRSYYAVRALRAVFDEMGLL</sequence>
<dbReference type="EMBL" id="JAAXPJ010000007">
    <property type="protein sequence ID" value="NKZ12877.1"/>
    <property type="molecule type" value="Genomic_DNA"/>
</dbReference>
<keyword evidence="4" id="KW-0238">DNA-binding</keyword>
<dbReference type="SUPFAM" id="SSF88946">
    <property type="entry name" value="Sigma2 domain of RNA polymerase sigma factors"/>
    <property type="match status" value="1"/>
</dbReference>
<dbReference type="InterPro" id="IPR013325">
    <property type="entry name" value="RNA_pol_sigma_r2"/>
</dbReference>
<evidence type="ECO:0000256" key="2">
    <source>
        <dbReference type="ARBA" id="ARBA00023015"/>
    </source>
</evidence>
<accession>A0A7X6RX75</accession>
<evidence type="ECO:0000256" key="5">
    <source>
        <dbReference type="ARBA" id="ARBA00023163"/>
    </source>
</evidence>
<dbReference type="AlphaFoldDB" id="A0A7X6RX75"/>
<feature type="domain" description="RNA polymerase sigma-70 region 4" evidence="7">
    <location>
        <begin position="126"/>
        <end position="174"/>
    </location>
</feature>
<dbReference type="InterPro" id="IPR014284">
    <property type="entry name" value="RNA_pol_sigma-70_dom"/>
</dbReference>
<evidence type="ECO:0000313" key="9">
    <source>
        <dbReference type="Proteomes" id="UP000518188"/>
    </source>
</evidence>
<keyword evidence="3" id="KW-0731">Sigma factor</keyword>
<dbReference type="PANTHER" id="PTHR43133:SF52">
    <property type="entry name" value="ECF RNA POLYMERASE SIGMA FACTOR SIGL"/>
    <property type="match status" value="1"/>
</dbReference>
<dbReference type="Proteomes" id="UP000518188">
    <property type="component" value="Unassembled WGS sequence"/>
</dbReference>
<keyword evidence="2" id="KW-0805">Transcription regulation</keyword>